<organism evidence="3 4">
    <name type="scientific">Streptomyces palmae</name>
    <dbReference type="NCBI Taxonomy" id="1701085"/>
    <lineage>
        <taxon>Bacteria</taxon>
        <taxon>Bacillati</taxon>
        <taxon>Actinomycetota</taxon>
        <taxon>Actinomycetes</taxon>
        <taxon>Kitasatosporales</taxon>
        <taxon>Streptomycetaceae</taxon>
        <taxon>Streptomyces</taxon>
    </lineage>
</organism>
<feature type="transmembrane region" description="Helical" evidence="2">
    <location>
        <begin position="160"/>
        <end position="185"/>
    </location>
</feature>
<feature type="transmembrane region" description="Helical" evidence="2">
    <location>
        <begin position="72"/>
        <end position="91"/>
    </location>
</feature>
<sequence length="191" mass="19552">MPGTPGDPGAPDAMAPEAAPAGPDAYSPMSEGVQIAHEVAVTIGEAVVSHLPDVHGAAAQRGLDIRWMRLKINIPGFVLGLMVVWSGNSLISAMAQTVKESGPFGLLGWLLVPAVMVGLVMVTPVGGSLGRALIAALQPILGGIGRLLARGWHVRGVGYVLRVAVAMAVWSLTIAILAVVGRALIHLLTGA</sequence>
<evidence type="ECO:0000256" key="1">
    <source>
        <dbReference type="SAM" id="MobiDB-lite"/>
    </source>
</evidence>
<dbReference type="Proteomes" id="UP000297948">
    <property type="component" value="Unassembled WGS sequence"/>
</dbReference>
<keyword evidence="2" id="KW-1133">Transmembrane helix</keyword>
<protein>
    <submittedName>
        <fullName evidence="3">Uncharacterized protein</fullName>
    </submittedName>
</protein>
<keyword evidence="2" id="KW-0812">Transmembrane</keyword>
<dbReference type="EMBL" id="SRID01000552">
    <property type="protein sequence ID" value="TGA85746.1"/>
    <property type="molecule type" value="Genomic_DNA"/>
</dbReference>
<accession>A0A4Z0FW51</accession>
<keyword evidence="4" id="KW-1185">Reference proteome</keyword>
<keyword evidence="2" id="KW-0472">Membrane</keyword>
<dbReference type="OrthoDB" id="4336567at2"/>
<evidence type="ECO:0000313" key="3">
    <source>
        <dbReference type="EMBL" id="TGA85746.1"/>
    </source>
</evidence>
<feature type="transmembrane region" description="Helical" evidence="2">
    <location>
        <begin position="129"/>
        <end position="148"/>
    </location>
</feature>
<reference evidence="3 4" key="1">
    <citation type="submission" date="2019-03" db="EMBL/GenBank/DDBJ databases">
        <authorList>
            <person name="Gonzalez-Pimentel J.L."/>
        </authorList>
    </citation>
    <scope>NUCLEOTIDE SEQUENCE [LARGE SCALE GENOMIC DNA]</scope>
    <source>
        <strain evidence="3 4">JCM 31289</strain>
    </source>
</reference>
<proteinExistence type="predicted"/>
<evidence type="ECO:0000256" key="2">
    <source>
        <dbReference type="SAM" id="Phobius"/>
    </source>
</evidence>
<dbReference type="AlphaFoldDB" id="A0A4Z0FW51"/>
<gene>
    <name evidence="3" type="ORF">E4099_30750</name>
</gene>
<feature type="region of interest" description="Disordered" evidence="1">
    <location>
        <begin position="1"/>
        <end position="23"/>
    </location>
</feature>
<feature type="transmembrane region" description="Helical" evidence="2">
    <location>
        <begin position="103"/>
        <end position="123"/>
    </location>
</feature>
<name>A0A4Z0FW51_9ACTN</name>
<comment type="caution">
    <text evidence="3">The sequence shown here is derived from an EMBL/GenBank/DDBJ whole genome shotgun (WGS) entry which is preliminary data.</text>
</comment>
<evidence type="ECO:0000313" key="4">
    <source>
        <dbReference type="Proteomes" id="UP000297948"/>
    </source>
</evidence>